<dbReference type="SUPFAM" id="SSF51735">
    <property type="entry name" value="NAD(P)-binding Rossmann-fold domains"/>
    <property type="match status" value="1"/>
</dbReference>
<evidence type="ECO:0000313" key="8">
    <source>
        <dbReference type="EMBL" id="AXR07252.1"/>
    </source>
</evidence>
<dbReference type="CDD" id="cd08252">
    <property type="entry name" value="AL_MDR"/>
    <property type="match status" value="1"/>
</dbReference>
<dbReference type="InterPro" id="IPR051603">
    <property type="entry name" value="Zinc-ADH_QOR/CCCR"/>
</dbReference>
<dbReference type="Gene3D" id="3.90.180.10">
    <property type="entry name" value="Medium-chain alcohol dehydrogenases, catalytic domain"/>
    <property type="match status" value="1"/>
</dbReference>
<dbReference type="Proteomes" id="UP000262073">
    <property type="component" value="Chromosome"/>
</dbReference>
<dbReference type="InterPro" id="IPR014182">
    <property type="entry name" value="ADH_Zn_typ-1"/>
</dbReference>
<keyword evidence="4" id="KW-0521">NADP</keyword>
<dbReference type="Gene3D" id="3.40.50.720">
    <property type="entry name" value="NAD(P)-binding Rossmann-like Domain"/>
    <property type="match status" value="1"/>
</dbReference>
<dbReference type="PANTHER" id="PTHR44154:SF1">
    <property type="entry name" value="QUINONE OXIDOREDUCTASE"/>
    <property type="match status" value="1"/>
</dbReference>
<dbReference type="GO" id="GO:0008270">
    <property type="term" value="F:zinc ion binding"/>
    <property type="evidence" value="ECO:0007669"/>
    <property type="project" value="InterPro"/>
</dbReference>
<keyword evidence="9" id="KW-1185">Reference proteome</keyword>
<dbReference type="NCBIfam" id="TIGR02817">
    <property type="entry name" value="adh_fam_1"/>
    <property type="match status" value="1"/>
</dbReference>
<accession>A0A346NNZ5</accession>
<evidence type="ECO:0000256" key="1">
    <source>
        <dbReference type="ARBA" id="ARBA00004496"/>
    </source>
</evidence>
<keyword evidence="6" id="KW-0862">Zinc</keyword>
<keyword evidence="3" id="KW-0963">Cytoplasm</keyword>
<comment type="subcellular location">
    <subcellularLocation>
        <location evidence="1">Cytoplasm</location>
    </subcellularLocation>
</comment>
<dbReference type="InterPro" id="IPR002364">
    <property type="entry name" value="Quin_OxRdtase/zeta-crystal_CS"/>
</dbReference>
<evidence type="ECO:0000256" key="2">
    <source>
        <dbReference type="ARBA" id="ARBA00011881"/>
    </source>
</evidence>
<dbReference type="SUPFAM" id="SSF50129">
    <property type="entry name" value="GroES-like"/>
    <property type="match status" value="1"/>
</dbReference>
<evidence type="ECO:0000256" key="5">
    <source>
        <dbReference type="ARBA" id="ARBA00022884"/>
    </source>
</evidence>
<keyword evidence="6" id="KW-0560">Oxidoreductase</keyword>
<dbReference type="GO" id="GO:0016491">
    <property type="term" value="F:oxidoreductase activity"/>
    <property type="evidence" value="ECO:0007669"/>
    <property type="project" value="UniProtKB-KW"/>
</dbReference>
<evidence type="ECO:0000256" key="4">
    <source>
        <dbReference type="ARBA" id="ARBA00022857"/>
    </source>
</evidence>
<dbReference type="PANTHER" id="PTHR44154">
    <property type="entry name" value="QUINONE OXIDOREDUCTASE"/>
    <property type="match status" value="1"/>
</dbReference>
<organism evidence="8 9">
    <name type="scientific">Salinimonas sediminis</name>
    <dbReference type="NCBI Taxonomy" id="2303538"/>
    <lineage>
        <taxon>Bacteria</taxon>
        <taxon>Pseudomonadati</taxon>
        <taxon>Pseudomonadota</taxon>
        <taxon>Gammaproteobacteria</taxon>
        <taxon>Alteromonadales</taxon>
        <taxon>Alteromonadaceae</taxon>
        <taxon>Alteromonas/Salinimonas group</taxon>
        <taxon>Salinimonas</taxon>
    </lineage>
</organism>
<dbReference type="GO" id="GO:0005737">
    <property type="term" value="C:cytoplasm"/>
    <property type="evidence" value="ECO:0007669"/>
    <property type="project" value="UniProtKB-SubCell"/>
</dbReference>
<evidence type="ECO:0000256" key="6">
    <source>
        <dbReference type="RuleBase" id="RU364000"/>
    </source>
</evidence>
<dbReference type="AlphaFoldDB" id="A0A346NNZ5"/>
<dbReference type="InterPro" id="IPR020843">
    <property type="entry name" value="ER"/>
</dbReference>
<keyword evidence="6" id="KW-0479">Metal-binding</keyword>
<dbReference type="SMART" id="SM00829">
    <property type="entry name" value="PKS_ER"/>
    <property type="match status" value="1"/>
</dbReference>
<feature type="domain" description="Enoyl reductase (ER)" evidence="7">
    <location>
        <begin position="16"/>
        <end position="334"/>
    </location>
</feature>
<dbReference type="GO" id="GO:0003723">
    <property type="term" value="F:RNA binding"/>
    <property type="evidence" value="ECO:0007669"/>
    <property type="project" value="UniProtKB-KW"/>
</dbReference>
<protein>
    <recommendedName>
        <fullName evidence="6">Zinc-type alcohol dehydrogenase-like protein</fullName>
    </recommendedName>
</protein>
<dbReference type="InterPro" id="IPR036291">
    <property type="entry name" value="NAD(P)-bd_dom_sf"/>
</dbReference>
<keyword evidence="5" id="KW-0694">RNA-binding</keyword>
<dbReference type="EMBL" id="CP031769">
    <property type="protein sequence ID" value="AXR07252.1"/>
    <property type="molecule type" value="Genomic_DNA"/>
</dbReference>
<evidence type="ECO:0000256" key="3">
    <source>
        <dbReference type="ARBA" id="ARBA00022490"/>
    </source>
</evidence>
<dbReference type="InterPro" id="IPR013154">
    <property type="entry name" value="ADH-like_N"/>
</dbReference>
<dbReference type="Pfam" id="PF08240">
    <property type="entry name" value="ADH_N"/>
    <property type="match status" value="1"/>
</dbReference>
<reference evidence="8 9" key="1">
    <citation type="submission" date="2018-08" db="EMBL/GenBank/DDBJ databases">
        <title>Salinimonas sediminis sp. nov., a piezophilic bacterium isolated from a deep-sea sediment sample from the New Britain Trench.</title>
        <authorList>
            <person name="Cao J."/>
        </authorList>
    </citation>
    <scope>NUCLEOTIDE SEQUENCE [LARGE SCALE GENOMIC DNA]</scope>
    <source>
        <strain evidence="8 9">N102</strain>
    </source>
</reference>
<dbReference type="RefSeq" id="WP_117317372.1">
    <property type="nucleotide sequence ID" value="NZ_CP031769.1"/>
</dbReference>
<dbReference type="KEGG" id="salm:D0Y50_13395"/>
<comment type="similarity">
    <text evidence="6">Belongs to the zinc-containing alcohol dehydrogenase family. Quinone oxidoreductase subfamily.</text>
</comment>
<name>A0A346NNZ5_9ALTE</name>
<sequence length="347" mass="37570">MLAFGYKQTSETPTEGALTSINMARPVPAGRDILVAIEAISVNPVDTKIRRTAEPDASGFKVLGWDAVGTVVETGSQCSLFKVGDKVFYAGDITRAGSNAQFQLVDERIVGLAPTSISSAEAAALPLTSLTAWELLFSRLQVPTTTEATGQTILIVGAAGGVGSIMIQLAKQLTSLTVIATASRPETRDWALSLGADKVIDHNHPLDEELARIGIKDIDYVASLTHSDVHFEACINALKAQGRYGLIDDPGPLDVSLLKRKSISLHWEFMYTRSMFNTDDMQEQHRILNRVAELIDNQTLRTTVGEHLGKITAENLLKAHGILESGQAKGKLVLEGFMLDKSHYDET</sequence>
<gene>
    <name evidence="8" type="ORF">D0Y50_13395</name>
</gene>
<dbReference type="Pfam" id="PF13602">
    <property type="entry name" value="ADH_zinc_N_2"/>
    <property type="match status" value="1"/>
</dbReference>
<comment type="subunit">
    <text evidence="2">Homotetramer.</text>
</comment>
<dbReference type="OrthoDB" id="9785812at2"/>
<evidence type="ECO:0000259" key="7">
    <source>
        <dbReference type="SMART" id="SM00829"/>
    </source>
</evidence>
<dbReference type="PROSITE" id="PS01162">
    <property type="entry name" value="QOR_ZETA_CRYSTAL"/>
    <property type="match status" value="1"/>
</dbReference>
<evidence type="ECO:0000313" key="9">
    <source>
        <dbReference type="Proteomes" id="UP000262073"/>
    </source>
</evidence>
<proteinExistence type="inferred from homology"/>
<dbReference type="InterPro" id="IPR011032">
    <property type="entry name" value="GroES-like_sf"/>
</dbReference>